<comment type="caution">
    <text evidence="2">The sequence shown here is derived from an EMBL/GenBank/DDBJ whole genome shotgun (WGS) entry which is preliminary data.</text>
</comment>
<dbReference type="GO" id="GO:0016740">
    <property type="term" value="F:transferase activity"/>
    <property type="evidence" value="ECO:0007669"/>
    <property type="project" value="UniProtKB-KW"/>
</dbReference>
<dbReference type="OrthoDB" id="9797603at2"/>
<name>A0A164N800_9NOCA</name>
<feature type="domain" description="Aminoglycoside phosphotransferase" evidence="1">
    <location>
        <begin position="27"/>
        <end position="254"/>
    </location>
</feature>
<keyword evidence="2" id="KW-0808">Transferase</keyword>
<organism evidence="2 3">
    <name type="scientific">Nocardia terpenica</name>
    <dbReference type="NCBI Taxonomy" id="455432"/>
    <lineage>
        <taxon>Bacteria</taxon>
        <taxon>Bacillati</taxon>
        <taxon>Actinomycetota</taxon>
        <taxon>Actinomycetes</taxon>
        <taxon>Mycobacteriales</taxon>
        <taxon>Nocardiaceae</taxon>
        <taxon>Nocardia</taxon>
    </lineage>
</organism>
<keyword evidence="3" id="KW-1185">Reference proteome</keyword>
<dbReference type="Gene3D" id="3.30.200.20">
    <property type="entry name" value="Phosphorylase Kinase, domain 1"/>
    <property type="match status" value="1"/>
</dbReference>
<evidence type="ECO:0000259" key="1">
    <source>
        <dbReference type="Pfam" id="PF01636"/>
    </source>
</evidence>
<dbReference type="AlphaFoldDB" id="A0A164N800"/>
<dbReference type="EMBL" id="LWGR01000007">
    <property type="protein sequence ID" value="KZM74074.1"/>
    <property type="molecule type" value="Genomic_DNA"/>
</dbReference>
<dbReference type="InterPro" id="IPR002575">
    <property type="entry name" value="Aminoglycoside_PTrfase"/>
</dbReference>
<accession>A0A164N800</accession>
<dbReference type="Gene3D" id="3.90.1200.10">
    <property type="match status" value="1"/>
</dbReference>
<dbReference type="SUPFAM" id="SSF56112">
    <property type="entry name" value="Protein kinase-like (PK-like)"/>
    <property type="match status" value="1"/>
</dbReference>
<dbReference type="CDD" id="cd05155">
    <property type="entry name" value="APH_ChoK_like_1"/>
    <property type="match status" value="1"/>
</dbReference>
<evidence type="ECO:0000313" key="3">
    <source>
        <dbReference type="Proteomes" id="UP000076512"/>
    </source>
</evidence>
<dbReference type="Proteomes" id="UP000076512">
    <property type="component" value="Unassembled WGS sequence"/>
</dbReference>
<protein>
    <submittedName>
        <fullName evidence="2">Aminoglycoside phosphotransferase</fullName>
    </submittedName>
</protein>
<dbReference type="RefSeq" id="WP_067596014.1">
    <property type="nucleotide sequence ID" value="NZ_JABMCZ010000001.1"/>
</dbReference>
<dbReference type="Pfam" id="PF01636">
    <property type="entry name" value="APH"/>
    <property type="match status" value="1"/>
</dbReference>
<reference evidence="2 3" key="1">
    <citation type="submission" date="2016-04" db="EMBL/GenBank/DDBJ databases">
        <authorList>
            <person name="Evans L.H."/>
            <person name="Alamgir A."/>
            <person name="Owens N."/>
            <person name="Weber N.D."/>
            <person name="Virtaneva K."/>
            <person name="Barbian K."/>
            <person name="Babar A."/>
            <person name="Rosenke K."/>
        </authorList>
    </citation>
    <scope>NUCLEOTIDE SEQUENCE [LARGE SCALE GENOMIC DNA]</scope>
    <source>
        <strain evidence="2 3">IFM 0406</strain>
    </source>
</reference>
<evidence type="ECO:0000313" key="2">
    <source>
        <dbReference type="EMBL" id="KZM74074.1"/>
    </source>
</evidence>
<sequence length="300" mass="32253">MGEFRFGQGLVRALLREQHPDLAGLELRDVDGGWDNQQWRLGEELAVRLPRTGRAPELLHTEQTWLPVLAERLPLPVPVPVRIGAPSSLFEHTWTVARWVEGEPADRAPITHLDAAEVLANFLAALHDQAPADAPISSTRGIPLAELREGFDSAFELIADHASADGVREIWEQAVAAPAWQDAPLWLHGDLHPANVVVRDGMLAGVIDFGDMCAGDPAADLSAAWILLPAGAADRFFDAYGHPDEATITRARGWAVLRALGLIGIGRNGRLGLPGGKPTWEPAGYATLDKAGAQLTAPPP</sequence>
<dbReference type="PANTHER" id="PTHR21310:SF42">
    <property type="entry name" value="BIFUNCTIONAL AAC_APH"/>
    <property type="match status" value="1"/>
</dbReference>
<gene>
    <name evidence="2" type="ORF">AWN90_32575</name>
</gene>
<dbReference type="STRING" id="455432.AWN90_32575"/>
<proteinExistence type="predicted"/>
<dbReference type="PANTHER" id="PTHR21310">
    <property type="entry name" value="AMINOGLYCOSIDE PHOSPHOTRANSFERASE-RELATED-RELATED"/>
    <property type="match status" value="1"/>
</dbReference>
<dbReference type="InterPro" id="IPR051678">
    <property type="entry name" value="AGP_Transferase"/>
</dbReference>
<dbReference type="InterPro" id="IPR011009">
    <property type="entry name" value="Kinase-like_dom_sf"/>
</dbReference>